<name>A0A699LDE3_TANCI</name>
<proteinExistence type="predicted"/>
<feature type="compositionally biased region" description="Polar residues" evidence="1">
    <location>
        <begin position="214"/>
        <end position="223"/>
    </location>
</feature>
<evidence type="ECO:0000313" key="2">
    <source>
        <dbReference type="EMBL" id="GFB30638.1"/>
    </source>
</evidence>
<feature type="region of interest" description="Disordered" evidence="1">
    <location>
        <begin position="207"/>
        <end position="234"/>
    </location>
</feature>
<gene>
    <name evidence="2" type="ORF">Tci_702609</name>
</gene>
<reference evidence="2" key="1">
    <citation type="journal article" date="2019" name="Sci. Rep.">
        <title>Draft genome of Tanacetum cinerariifolium, the natural source of mosquito coil.</title>
        <authorList>
            <person name="Yamashiro T."/>
            <person name="Shiraishi A."/>
            <person name="Satake H."/>
            <person name="Nakayama K."/>
        </authorList>
    </citation>
    <scope>NUCLEOTIDE SEQUENCE</scope>
</reference>
<organism evidence="2">
    <name type="scientific">Tanacetum cinerariifolium</name>
    <name type="common">Dalmatian daisy</name>
    <name type="synonym">Chrysanthemum cinerariifolium</name>
    <dbReference type="NCBI Taxonomy" id="118510"/>
    <lineage>
        <taxon>Eukaryota</taxon>
        <taxon>Viridiplantae</taxon>
        <taxon>Streptophyta</taxon>
        <taxon>Embryophyta</taxon>
        <taxon>Tracheophyta</taxon>
        <taxon>Spermatophyta</taxon>
        <taxon>Magnoliopsida</taxon>
        <taxon>eudicotyledons</taxon>
        <taxon>Gunneridae</taxon>
        <taxon>Pentapetalae</taxon>
        <taxon>asterids</taxon>
        <taxon>campanulids</taxon>
        <taxon>Asterales</taxon>
        <taxon>Asteraceae</taxon>
        <taxon>Asteroideae</taxon>
        <taxon>Anthemideae</taxon>
        <taxon>Anthemidinae</taxon>
        <taxon>Tanacetum</taxon>
    </lineage>
</organism>
<dbReference type="AlphaFoldDB" id="A0A699LDE3"/>
<dbReference type="EMBL" id="BKCJ010598006">
    <property type="protein sequence ID" value="GFB30638.1"/>
    <property type="molecule type" value="Genomic_DNA"/>
</dbReference>
<accession>A0A699LDE3</accession>
<comment type="caution">
    <text evidence="2">The sequence shown here is derived from an EMBL/GenBank/DDBJ whole genome shotgun (WGS) entry which is preliminary data.</text>
</comment>
<sequence length="234" mass="27439">MDMIIDQQVALDEALVPHASRLRIGKIIFVLDQTSRPRNRLFKCIEYFREMLHICPIIPNQPFDELPFEEEILGFLKNLGHNEEIKKITDGMYHKKNVDFSYLLWEDCVYQVEHKDAKKSNEMYYPRFTKVIINFFMTKDPSIPRRNKVNWNYVRDDQMFTTIKLVSRHQNTQQFGAILPVELTNEDIRNSATYKEYYAIASGAEPPKTKASIRKTQSSSNTTMPPPVDKGTRL</sequence>
<protein>
    <submittedName>
        <fullName evidence="2">Uncharacterized protein</fullName>
    </submittedName>
</protein>
<evidence type="ECO:0000256" key="1">
    <source>
        <dbReference type="SAM" id="MobiDB-lite"/>
    </source>
</evidence>